<evidence type="ECO:0000313" key="3">
    <source>
        <dbReference type="EMBL" id="MDT8330350.1"/>
    </source>
</evidence>
<dbReference type="AlphaFoldDB" id="A0A1L7AB16"/>
<dbReference type="Proteomes" id="UP000185494">
    <property type="component" value="Chromosome 1"/>
</dbReference>
<keyword evidence="1" id="KW-0732">Signal</keyword>
<reference evidence="2 4" key="1">
    <citation type="submission" date="2016-05" db="EMBL/GenBank/DDBJ databases">
        <title>Complete Genome and Methylome Analysis of Psychrotrophic Bacterial Isolates from Antarctic Lake Untersee.</title>
        <authorList>
            <person name="Fomenkov A."/>
            <person name="Akimov V.N."/>
            <person name="Vasilyeva L.V."/>
            <person name="Andersen D."/>
            <person name="Vincze T."/>
            <person name="Roberts R.J."/>
        </authorList>
    </citation>
    <scope>NUCLEOTIDE SEQUENCE [LARGE SCALE GENOMIC DNA]</scope>
    <source>
        <strain evidence="2 4">U14-5</strain>
    </source>
</reference>
<dbReference type="Proteomes" id="UP001258945">
    <property type="component" value="Unassembled WGS sequence"/>
</dbReference>
<sequence length="132" mass="13596">MNARLFFALPLLAAVAACASSPPPPPPPPPAPVVEAPAFPSGLDGVYRGFAVADQRACRPARIAVTSTVASGQAVFQWFRRAEVETKIKADGGVDFLFDGGHATGTFGPGTFAGKTTAQSGACTYTVTLKRS</sequence>
<accession>A0A1L7AB16</accession>
<dbReference type="KEGG" id="rgi:RGI145_01510"/>
<evidence type="ECO:0000256" key="1">
    <source>
        <dbReference type="SAM" id="SignalP"/>
    </source>
</evidence>
<evidence type="ECO:0000313" key="4">
    <source>
        <dbReference type="Proteomes" id="UP000185494"/>
    </source>
</evidence>
<dbReference type="PROSITE" id="PS51257">
    <property type="entry name" value="PROKAR_LIPOPROTEIN"/>
    <property type="match status" value="1"/>
</dbReference>
<name>A0A1L7AB16_9PROT</name>
<reference evidence="3" key="3">
    <citation type="submission" date="2023-09" db="EMBL/GenBank/DDBJ databases">
        <authorList>
            <person name="Schober I."/>
            <person name="Bunk B."/>
        </authorList>
    </citation>
    <scope>NUCLEOTIDE SEQUENCE</scope>
    <source>
        <strain evidence="3">DSM 103800</strain>
    </source>
</reference>
<proteinExistence type="predicted"/>
<reference evidence="3 5" key="2">
    <citation type="journal article" date="2019" name="Microb. Pathog.">
        <title>Comparison of VITEK 2, MALDI-TOF MS, 16S rRNA gene sequencing, and whole-genome sequencing for identification of Roseomonas mucosa.</title>
        <authorList>
            <person name="Rudolph W.W."/>
            <person name="Gunzer F."/>
            <person name="Trauth M."/>
            <person name="Bunk B."/>
            <person name="Bigge R."/>
            <person name="Schrottner P."/>
        </authorList>
    </citation>
    <scope>NUCLEOTIDE SEQUENCE [LARGE SCALE GENOMIC DNA]</scope>
    <source>
        <strain evidence="3 5">DSM 103800</strain>
    </source>
</reference>
<evidence type="ECO:0000313" key="5">
    <source>
        <dbReference type="Proteomes" id="UP001258945"/>
    </source>
</evidence>
<evidence type="ECO:0000313" key="2">
    <source>
        <dbReference type="EMBL" id="APT55985.1"/>
    </source>
</evidence>
<protein>
    <recommendedName>
        <fullName evidence="6">Ig-like domain-containing protein</fullName>
    </recommendedName>
</protein>
<feature type="signal peptide" evidence="1">
    <location>
        <begin position="1"/>
        <end position="19"/>
    </location>
</feature>
<dbReference type="EMBL" id="CP015583">
    <property type="protein sequence ID" value="APT55985.1"/>
    <property type="molecule type" value="Genomic_DNA"/>
</dbReference>
<dbReference type="EMBL" id="JAVVDO010000005">
    <property type="protein sequence ID" value="MDT8330350.1"/>
    <property type="molecule type" value="Genomic_DNA"/>
</dbReference>
<gene>
    <name evidence="2" type="ORF">RGI145_01510</name>
    <name evidence="3" type="ORF">RQ831_04745</name>
</gene>
<keyword evidence="5" id="KW-1185">Reference proteome</keyword>
<dbReference type="RefSeq" id="WP_075796943.1">
    <property type="nucleotide sequence ID" value="NZ_CP015583.1"/>
</dbReference>
<feature type="chain" id="PRO_5012363199" description="Ig-like domain-containing protein" evidence="1">
    <location>
        <begin position="20"/>
        <end position="132"/>
    </location>
</feature>
<organism evidence="2 4">
    <name type="scientific">Roseomonas gilardii</name>
    <dbReference type="NCBI Taxonomy" id="257708"/>
    <lineage>
        <taxon>Bacteria</taxon>
        <taxon>Pseudomonadati</taxon>
        <taxon>Pseudomonadota</taxon>
        <taxon>Alphaproteobacteria</taxon>
        <taxon>Acetobacterales</taxon>
        <taxon>Roseomonadaceae</taxon>
        <taxon>Roseomonas</taxon>
    </lineage>
</organism>
<evidence type="ECO:0008006" key="6">
    <source>
        <dbReference type="Google" id="ProtNLM"/>
    </source>
</evidence>